<dbReference type="InterPro" id="IPR015422">
    <property type="entry name" value="PyrdxlP-dep_Trfase_small"/>
</dbReference>
<gene>
    <name evidence="10" type="ORF">PBLR_10330</name>
</gene>
<dbReference type="EC" id="4.4.1.2" evidence="4"/>
<dbReference type="InterPro" id="IPR015421">
    <property type="entry name" value="PyrdxlP-dep_Trfase_major"/>
</dbReference>
<dbReference type="PANTHER" id="PTHR11808:SF80">
    <property type="entry name" value="CYSTATHIONINE GAMMA-LYASE"/>
    <property type="match status" value="1"/>
</dbReference>
<evidence type="ECO:0000256" key="2">
    <source>
        <dbReference type="ARBA" id="ARBA00009077"/>
    </source>
</evidence>
<dbReference type="SUPFAM" id="SSF53383">
    <property type="entry name" value="PLP-dependent transferases"/>
    <property type="match status" value="1"/>
</dbReference>
<protein>
    <recommendedName>
        <fullName evidence="4">homocysteine desulfhydrase</fullName>
        <ecNumber evidence="4">4.4.1.2</ecNumber>
    </recommendedName>
    <alternativeName>
        <fullName evidence="5">Homocysteine desulfhydrase</fullName>
    </alternativeName>
</protein>
<accession>A0A383R5H1</accession>
<evidence type="ECO:0000256" key="1">
    <source>
        <dbReference type="ARBA" id="ARBA00001933"/>
    </source>
</evidence>
<evidence type="ECO:0000256" key="5">
    <source>
        <dbReference type="ARBA" id="ARBA00047199"/>
    </source>
</evidence>
<evidence type="ECO:0000256" key="8">
    <source>
        <dbReference type="PIRSR" id="PIRSR001434-2"/>
    </source>
</evidence>
<comment type="similarity">
    <text evidence="2 9">Belongs to the trans-sulfuration enzymes family.</text>
</comment>
<evidence type="ECO:0000256" key="9">
    <source>
        <dbReference type="RuleBase" id="RU362118"/>
    </source>
</evidence>
<dbReference type="Gene3D" id="3.90.1150.10">
    <property type="entry name" value="Aspartate Aminotransferase, domain 1"/>
    <property type="match status" value="1"/>
</dbReference>
<dbReference type="FunFam" id="3.40.640.10:FF:000046">
    <property type="entry name" value="Cystathionine gamma-lyase"/>
    <property type="match status" value="1"/>
</dbReference>
<dbReference type="InterPro" id="IPR054542">
    <property type="entry name" value="Cys_met_metab_PP"/>
</dbReference>
<dbReference type="Pfam" id="PF01053">
    <property type="entry name" value="Cys_Met_Meta_PP"/>
    <property type="match status" value="1"/>
</dbReference>
<evidence type="ECO:0000256" key="4">
    <source>
        <dbReference type="ARBA" id="ARBA00047175"/>
    </source>
</evidence>
<dbReference type="GO" id="GO:0005737">
    <property type="term" value="C:cytoplasm"/>
    <property type="evidence" value="ECO:0007669"/>
    <property type="project" value="TreeGrafter"/>
</dbReference>
<dbReference type="AlphaFoldDB" id="A0A383R5H1"/>
<dbReference type="GO" id="GO:0047982">
    <property type="term" value="F:homocysteine desulfhydrase activity"/>
    <property type="evidence" value="ECO:0007669"/>
    <property type="project" value="UniProtKB-EC"/>
</dbReference>
<keyword evidence="10" id="KW-0456">Lyase</keyword>
<proteinExistence type="inferred from homology"/>
<dbReference type="GO" id="GO:0019346">
    <property type="term" value="P:transsulfuration"/>
    <property type="evidence" value="ECO:0007669"/>
    <property type="project" value="InterPro"/>
</dbReference>
<evidence type="ECO:0000313" key="10">
    <source>
        <dbReference type="EMBL" id="SYX81911.1"/>
    </source>
</evidence>
<comment type="cofactor">
    <cofactor evidence="1 9">
        <name>pyridoxal 5'-phosphate</name>
        <dbReference type="ChEBI" id="CHEBI:597326"/>
    </cofactor>
</comment>
<keyword evidence="3 8" id="KW-0663">Pyridoxal phosphate</keyword>
<dbReference type="RefSeq" id="WP_138184447.1">
    <property type="nucleotide sequence ID" value="NZ_LS992241.1"/>
</dbReference>
<dbReference type="PANTHER" id="PTHR11808">
    <property type="entry name" value="TRANS-SULFURATION ENZYME FAMILY MEMBER"/>
    <property type="match status" value="1"/>
</dbReference>
<dbReference type="PROSITE" id="PS00868">
    <property type="entry name" value="CYS_MET_METAB_PP"/>
    <property type="match status" value="1"/>
</dbReference>
<dbReference type="InterPro" id="IPR000277">
    <property type="entry name" value="Cys/Met-Metab_PyrdxlP-dep_enz"/>
</dbReference>
<comment type="catalytic activity">
    <reaction evidence="6">
        <text>L-homocysteine + H2O = 2-oxobutanoate + hydrogen sulfide + NH4(+) + H(+)</text>
        <dbReference type="Rhea" id="RHEA:14501"/>
        <dbReference type="ChEBI" id="CHEBI:15377"/>
        <dbReference type="ChEBI" id="CHEBI:15378"/>
        <dbReference type="ChEBI" id="CHEBI:16763"/>
        <dbReference type="ChEBI" id="CHEBI:28938"/>
        <dbReference type="ChEBI" id="CHEBI:29919"/>
        <dbReference type="ChEBI" id="CHEBI:58199"/>
        <dbReference type="EC" id="4.4.1.2"/>
    </reaction>
    <physiologicalReaction direction="left-to-right" evidence="6">
        <dbReference type="Rhea" id="RHEA:14502"/>
    </physiologicalReaction>
</comment>
<sequence>MSTERQGLASDKKWDKQTVVVHDCHDERHFGAVTMPMYQNSLFTFSCHKEFYEALDSPLEHHLYSRGNNPSVNELEHRLALLEGGEAARCFASGMAAISAAIMSAVKAGDHVICVDHVYGPTREMLGNYLHRFGIETTFVNGESIESIEAAVRPNTSMLYLESPTSMTIRLQDLRACAELAKRIGATTIIDNTWATPIFQNPLELGIDLVVHSLTKYIGGHSDIMAGVIIGSHERLQEIGRQEYLLYGGIMTPQTACLAMRGLRTLPLRMERLQQNGLAVAAYLDELPYIARVNHPGLTTYPQHELAKQQMSGYGSLFSFEVALPLEQVLTWADRLQMFRIGVSWGGYESLVQVVRPLAGQEGEELVLVRLYAGLEDPELLIQDMCRSFEQLGLS</sequence>
<evidence type="ECO:0000313" key="11">
    <source>
        <dbReference type="Proteomes" id="UP000304148"/>
    </source>
</evidence>
<evidence type="ECO:0000256" key="6">
    <source>
        <dbReference type="ARBA" id="ARBA00048780"/>
    </source>
</evidence>
<evidence type="ECO:0000256" key="7">
    <source>
        <dbReference type="ARBA" id="ARBA00052699"/>
    </source>
</evidence>
<dbReference type="PIRSF" id="PIRSF001434">
    <property type="entry name" value="CGS"/>
    <property type="match status" value="1"/>
</dbReference>
<organism evidence="10 11">
    <name type="scientific">Paenibacillus alvei</name>
    <name type="common">Bacillus alvei</name>
    <dbReference type="NCBI Taxonomy" id="44250"/>
    <lineage>
        <taxon>Bacteria</taxon>
        <taxon>Bacillati</taxon>
        <taxon>Bacillota</taxon>
        <taxon>Bacilli</taxon>
        <taxon>Bacillales</taxon>
        <taxon>Paenibacillaceae</taxon>
        <taxon>Paenibacillus</taxon>
    </lineage>
</organism>
<name>A0A383R5H1_PAEAL</name>
<comment type="catalytic activity">
    <reaction evidence="7">
        <text>L-methionine + H2O = methanethiol + 2-oxobutanoate + NH4(+)</text>
        <dbReference type="Rhea" id="RHEA:23800"/>
        <dbReference type="ChEBI" id="CHEBI:15377"/>
        <dbReference type="ChEBI" id="CHEBI:16007"/>
        <dbReference type="ChEBI" id="CHEBI:16763"/>
        <dbReference type="ChEBI" id="CHEBI:28938"/>
        <dbReference type="ChEBI" id="CHEBI:57844"/>
        <dbReference type="EC" id="4.4.1.11"/>
    </reaction>
    <physiologicalReaction direction="left-to-right" evidence="7">
        <dbReference type="Rhea" id="RHEA:23801"/>
    </physiologicalReaction>
</comment>
<feature type="modified residue" description="N6-(pyridoxal phosphate)lysine" evidence="8">
    <location>
        <position position="216"/>
    </location>
</feature>
<dbReference type="GO" id="GO:0018826">
    <property type="term" value="F:methionine gamma-lyase activity"/>
    <property type="evidence" value="ECO:0007669"/>
    <property type="project" value="UniProtKB-EC"/>
</dbReference>
<evidence type="ECO:0000256" key="3">
    <source>
        <dbReference type="ARBA" id="ARBA00022898"/>
    </source>
</evidence>
<dbReference type="CDD" id="cd00614">
    <property type="entry name" value="CGS_like"/>
    <property type="match status" value="1"/>
</dbReference>
<dbReference type="InterPro" id="IPR015424">
    <property type="entry name" value="PyrdxlP-dep_Trfase"/>
</dbReference>
<dbReference type="EMBL" id="LS992241">
    <property type="protein sequence ID" value="SYX81911.1"/>
    <property type="molecule type" value="Genomic_DNA"/>
</dbReference>
<dbReference type="GO" id="GO:0030170">
    <property type="term" value="F:pyridoxal phosphate binding"/>
    <property type="evidence" value="ECO:0007669"/>
    <property type="project" value="InterPro"/>
</dbReference>
<dbReference type="Proteomes" id="UP000304148">
    <property type="component" value="Chromosome"/>
</dbReference>
<dbReference type="Gene3D" id="3.40.640.10">
    <property type="entry name" value="Type I PLP-dependent aspartate aminotransferase-like (Major domain)"/>
    <property type="match status" value="1"/>
</dbReference>
<reference evidence="11" key="1">
    <citation type="submission" date="2018-08" db="EMBL/GenBank/DDBJ databases">
        <authorList>
            <person name="Chevrot R."/>
        </authorList>
    </citation>
    <scope>NUCLEOTIDE SEQUENCE [LARGE SCALE GENOMIC DNA]</scope>
</reference>